<dbReference type="AlphaFoldDB" id="A0A078A8E9"/>
<feature type="compositionally biased region" description="Polar residues" evidence="1">
    <location>
        <begin position="1"/>
        <end position="12"/>
    </location>
</feature>
<proteinExistence type="predicted"/>
<protein>
    <submittedName>
        <fullName evidence="2">Uncharacterized protein</fullName>
    </submittedName>
</protein>
<evidence type="ECO:0000313" key="3">
    <source>
        <dbReference type="Proteomes" id="UP000039865"/>
    </source>
</evidence>
<sequence length="317" mass="37157">MTSLSENITSSMENNNQQQSNEAADQQADNNQSEQPTLVLKFQFGTQKVQTPSQKFLLMLNKIDIKNFDKVIKSFNFDELIHSEKAFSIAHTVCNKVNNQISTQIENIDQEIETFDEFFTPLVVMMLENEDKLSKQEAKYTEKLINLNRIDQASRTEEQKQKIEEKERKQKMTRQEILLGFKFIAELVQKRLIEIQNISDILRSLVQLNENHLDFFNLGKIVIILCTLANIMYLEGNEEILQHLTNIIDNSKKSIEVYCKREQIASEQMIIDLRELNNRKFVGVYEVRNILRRIYQTVYGSSIQFAEFPCIMFNQNH</sequence>
<feature type="compositionally biased region" description="Low complexity" evidence="1">
    <location>
        <begin position="13"/>
        <end position="32"/>
    </location>
</feature>
<evidence type="ECO:0000313" key="2">
    <source>
        <dbReference type="EMBL" id="CDW77056.1"/>
    </source>
</evidence>
<keyword evidence="3" id="KW-1185">Reference proteome</keyword>
<feature type="region of interest" description="Disordered" evidence="1">
    <location>
        <begin position="1"/>
        <end position="32"/>
    </location>
</feature>
<accession>A0A078A8E9</accession>
<dbReference type="Proteomes" id="UP000039865">
    <property type="component" value="Unassembled WGS sequence"/>
</dbReference>
<name>A0A078A8E9_STYLE</name>
<reference evidence="2 3" key="1">
    <citation type="submission" date="2014-06" db="EMBL/GenBank/DDBJ databases">
        <authorList>
            <person name="Swart Estienne"/>
        </authorList>
    </citation>
    <scope>NUCLEOTIDE SEQUENCE [LARGE SCALE GENOMIC DNA]</scope>
    <source>
        <strain evidence="2 3">130c</strain>
    </source>
</reference>
<dbReference type="InParanoid" id="A0A078A8E9"/>
<organism evidence="2 3">
    <name type="scientific">Stylonychia lemnae</name>
    <name type="common">Ciliate</name>
    <dbReference type="NCBI Taxonomy" id="5949"/>
    <lineage>
        <taxon>Eukaryota</taxon>
        <taxon>Sar</taxon>
        <taxon>Alveolata</taxon>
        <taxon>Ciliophora</taxon>
        <taxon>Intramacronucleata</taxon>
        <taxon>Spirotrichea</taxon>
        <taxon>Stichotrichia</taxon>
        <taxon>Sporadotrichida</taxon>
        <taxon>Oxytrichidae</taxon>
        <taxon>Stylonychinae</taxon>
        <taxon>Stylonychia</taxon>
    </lineage>
</organism>
<dbReference type="EMBL" id="CCKQ01005793">
    <property type="protein sequence ID" value="CDW77056.1"/>
    <property type="molecule type" value="Genomic_DNA"/>
</dbReference>
<evidence type="ECO:0000256" key="1">
    <source>
        <dbReference type="SAM" id="MobiDB-lite"/>
    </source>
</evidence>
<gene>
    <name evidence="2" type="primary">Contig5825.g6242</name>
    <name evidence="2" type="ORF">STYLEM_6023</name>
</gene>